<reference evidence="1" key="1">
    <citation type="journal article" date="2015" name="Nature">
        <title>Complex archaea that bridge the gap between prokaryotes and eukaryotes.</title>
        <authorList>
            <person name="Spang A."/>
            <person name="Saw J.H."/>
            <person name="Jorgensen S.L."/>
            <person name="Zaremba-Niedzwiedzka K."/>
            <person name="Martijn J."/>
            <person name="Lind A.E."/>
            <person name="van Eijk R."/>
            <person name="Schleper C."/>
            <person name="Guy L."/>
            <person name="Ettema T.J."/>
        </authorList>
    </citation>
    <scope>NUCLEOTIDE SEQUENCE</scope>
</reference>
<gene>
    <name evidence="1" type="ORF">LCGC14_1692650</name>
</gene>
<organism evidence="1">
    <name type="scientific">marine sediment metagenome</name>
    <dbReference type="NCBI Taxonomy" id="412755"/>
    <lineage>
        <taxon>unclassified sequences</taxon>
        <taxon>metagenomes</taxon>
        <taxon>ecological metagenomes</taxon>
    </lineage>
</organism>
<dbReference type="AlphaFoldDB" id="A0A0F9K0V6"/>
<protein>
    <recommendedName>
        <fullName evidence="2">Lipoprotein</fullName>
    </recommendedName>
</protein>
<proteinExistence type="predicted"/>
<comment type="caution">
    <text evidence="1">The sequence shown here is derived from an EMBL/GenBank/DDBJ whole genome shotgun (WGS) entry which is preliminary data.</text>
</comment>
<accession>A0A0F9K0V6</accession>
<dbReference type="PROSITE" id="PS51257">
    <property type="entry name" value="PROKAR_LIPOPROTEIN"/>
    <property type="match status" value="1"/>
</dbReference>
<name>A0A0F9K0V6_9ZZZZ</name>
<evidence type="ECO:0000313" key="1">
    <source>
        <dbReference type="EMBL" id="KKM15778.1"/>
    </source>
</evidence>
<sequence>MRSSPSLLQLAYGRLPMRKLATILLLVLLVGCAQIRQGIDAKRAYNDAKAGVLIQGVCDMSLGASLRIAPADKRAADALCGGEPLPQ</sequence>
<evidence type="ECO:0008006" key="2">
    <source>
        <dbReference type="Google" id="ProtNLM"/>
    </source>
</evidence>
<dbReference type="EMBL" id="LAZR01014826">
    <property type="protein sequence ID" value="KKM15778.1"/>
    <property type="molecule type" value="Genomic_DNA"/>
</dbReference>